<gene>
    <name evidence="1" type="ORF">TPSB3V08_LOCUS14419</name>
</gene>
<proteinExistence type="predicted"/>
<sequence length="99" mass="11343">MPCTTQINNIAVQGRTVGLLTLPYQTIWKTAQELIEKRLEREQTEIDAHLAHSLQESESKLEEEGSELWVDKYKPRSYLELLSDEVSSENVLSVALVRD</sequence>
<name>A0A7R9DUC0_TIMPO</name>
<dbReference type="EMBL" id="OD041242">
    <property type="protein sequence ID" value="CAD7421004.1"/>
    <property type="molecule type" value="Genomic_DNA"/>
</dbReference>
<accession>A0A7R9DUC0</accession>
<organism evidence="1">
    <name type="scientific">Timema poppense</name>
    <name type="common">Walking stick</name>
    <dbReference type="NCBI Taxonomy" id="170557"/>
    <lineage>
        <taxon>Eukaryota</taxon>
        <taxon>Metazoa</taxon>
        <taxon>Ecdysozoa</taxon>
        <taxon>Arthropoda</taxon>
        <taxon>Hexapoda</taxon>
        <taxon>Insecta</taxon>
        <taxon>Pterygota</taxon>
        <taxon>Neoptera</taxon>
        <taxon>Polyneoptera</taxon>
        <taxon>Phasmatodea</taxon>
        <taxon>Timematodea</taxon>
        <taxon>Timematoidea</taxon>
        <taxon>Timematidae</taxon>
        <taxon>Timema</taxon>
    </lineage>
</organism>
<evidence type="ECO:0000313" key="1">
    <source>
        <dbReference type="EMBL" id="CAD7421004.1"/>
    </source>
</evidence>
<dbReference type="AlphaFoldDB" id="A0A7R9DUC0"/>
<protein>
    <submittedName>
        <fullName evidence="1">Uncharacterized protein</fullName>
    </submittedName>
</protein>
<reference evidence="1" key="1">
    <citation type="submission" date="2020-11" db="EMBL/GenBank/DDBJ databases">
        <authorList>
            <person name="Tran Van P."/>
        </authorList>
    </citation>
    <scope>NUCLEOTIDE SEQUENCE</scope>
</reference>